<evidence type="ECO:0000313" key="3">
    <source>
        <dbReference type="Proteomes" id="UP000595197"/>
    </source>
</evidence>
<sequence>MDDGESGGTPGPQAVNSRLPGAWSWREARPVVLHPLFYRGYRDFQTGLPFDYRTLDGWESLDQIRYENGREIAAECRALGLSLRWPDRRRVPRELKAVVVDRAGARRAGTCPRPPFQQEPGRHRPA</sequence>
<name>A0ABX7BGG7_9PROT</name>
<dbReference type="EMBL" id="CP067421">
    <property type="protein sequence ID" value="QQP93298.1"/>
    <property type="molecule type" value="Genomic_DNA"/>
</dbReference>
<keyword evidence="2" id="KW-0614">Plasmid</keyword>
<accession>A0ABX7BGG7</accession>
<evidence type="ECO:0000256" key="1">
    <source>
        <dbReference type="SAM" id="MobiDB-lite"/>
    </source>
</evidence>
<protein>
    <submittedName>
        <fullName evidence="2">Uncharacterized protein</fullName>
    </submittedName>
</protein>
<proteinExistence type="predicted"/>
<geneLocation type="plasmid" evidence="2 3">
    <name>pTT6-1</name>
</geneLocation>
<reference evidence="2" key="1">
    <citation type="submission" date="2021-02" db="EMBL/GenBank/DDBJ databases">
        <title>Skermanella TT6 skin isolate.</title>
        <authorList>
            <person name="Lee K."/>
            <person name="Ganzorig M."/>
        </authorList>
    </citation>
    <scope>NUCLEOTIDE SEQUENCE</scope>
    <source>
        <strain evidence="2">TT6</strain>
    </source>
</reference>
<evidence type="ECO:0000313" key="2">
    <source>
        <dbReference type="EMBL" id="QQP93298.1"/>
    </source>
</evidence>
<feature type="region of interest" description="Disordered" evidence="1">
    <location>
        <begin position="106"/>
        <end position="126"/>
    </location>
</feature>
<keyword evidence="3" id="KW-1185">Reference proteome</keyword>
<organism evidence="2 3">
    <name type="scientific">Skermanella cutis</name>
    <dbReference type="NCBI Taxonomy" id="2775420"/>
    <lineage>
        <taxon>Bacteria</taxon>
        <taxon>Pseudomonadati</taxon>
        <taxon>Pseudomonadota</taxon>
        <taxon>Alphaproteobacteria</taxon>
        <taxon>Rhodospirillales</taxon>
        <taxon>Azospirillaceae</taxon>
        <taxon>Skermanella</taxon>
    </lineage>
</organism>
<dbReference type="Proteomes" id="UP000595197">
    <property type="component" value="Plasmid pTT6-1"/>
</dbReference>
<gene>
    <name evidence="2" type="ORF">IGS68_27995</name>
</gene>